<accession>A0A633I1X0</accession>
<feature type="domain" description="DUF6575" evidence="1">
    <location>
        <begin position="1"/>
        <end position="119"/>
    </location>
</feature>
<dbReference type="InterPro" id="IPR046482">
    <property type="entry name" value="DUF6575"/>
</dbReference>
<protein>
    <recommendedName>
        <fullName evidence="1">DUF6575 domain-containing protein</fullName>
    </recommendedName>
</protein>
<proteinExistence type="predicted"/>
<dbReference type="EMBL" id="AAMGWT010000069">
    <property type="protein sequence ID" value="EDH2404874.1"/>
    <property type="molecule type" value="Genomic_DNA"/>
</dbReference>
<sequence length="120" mass="14263">MELFASDPRFGKLRIINVYLEFDGPKIFYAENESGSTFFVYWVGDEEAFENWYVIPCSKSKIIAFEKKQLNLKTILEQQEQEYFYDVKLPFSSSEELIVDFKHRNKIAEIELPKENVFVK</sequence>
<organism evidence="2">
    <name type="scientific">Salmonella enterica</name>
    <name type="common">Salmonella choleraesuis</name>
    <dbReference type="NCBI Taxonomy" id="28901"/>
    <lineage>
        <taxon>Bacteria</taxon>
        <taxon>Pseudomonadati</taxon>
        <taxon>Pseudomonadota</taxon>
        <taxon>Gammaproteobacteria</taxon>
        <taxon>Enterobacterales</taxon>
        <taxon>Enterobacteriaceae</taxon>
        <taxon>Salmonella</taxon>
    </lineage>
</organism>
<dbReference type="Pfam" id="PF20215">
    <property type="entry name" value="DUF6575"/>
    <property type="match status" value="1"/>
</dbReference>
<name>A0A633I1X0_SALER</name>
<gene>
    <name evidence="2" type="ORF">GC611_23145</name>
</gene>
<evidence type="ECO:0000259" key="1">
    <source>
        <dbReference type="Pfam" id="PF20215"/>
    </source>
</evidence>
<feature type="non-terminal residue" evidence="2">
    <location>
        <position position="120"/>
    </location>
</feature>
<evidence type="ECO:0000313" key="2">
    <source>
        <dbReference type="EMBL" id="EDH2404874.1"/>
    </source>
</evidence>
<reference evidence="2" key="1">
    <citation type="submission" date="2019-10" db="EMBL/GenBank/DDBJ databases">
        <authorList>
            <consortium name="PulseNet: The National Subtyping Network for Foodborne Disease Surveillance"/>
            <person name="Tarr C.L."/>
            <person name="Trees E."/>
            <person name="Katz L.S."/>
            <person name="Carleton-Romer H.A."/>
            <person name="Stroika S."/>
            <person name="Kucerova Z."/>
            <person name="Roache K.F."/>
            <person name="Sabol A.L."/>
            <person name="Besser J."/>
            <person name="Gerner-Smidt P."/>
        </authorList>
    </citation>
    <scope>NUCLEOTIDE SEQUENCE</scope>
    <source>
        <strain evidence="2">PNUSAS094749</strain>
    </source>
</reference>
<dbReference type="AlphaFoldDB" id="A0A633I1X0"/>
<comment type="caution">
    <text evidence="2">The sequence shown here is derived from an EMBL/GenBank/DDBJ whole genome shotgun (WGS) entry which is preliminary data.</text>
</comment>